<dbReference type="Gene3D" id="3.40.190.10">
    <property type="entry name" value="Periplasmic binding protein-like II"/>
    <property type="match status" value="1"/>
</dbReference>
<organism evidence="2 3">
    <name type="scientific">Actinokineospora soli</name>
    <dbReference type="NCBI Taxonomy" id="1048753"/>
    <lineage>
        <taxon>Bacteria</taxon>
        <taxon>Bacillati</taxon>
        <taxon>Actinomycetota</taxon>
        <taxon>Actinomycetes</taxon>
        <taxon>Pseudonocardiales</taxon>
        <taxon>Pseudonocardiaceae</taxon>
        <taxon>Actinokineospora</taxon>
    </lineage>
</organism>
<accession>A0ABW2TNM0</accession>
<dbReference type="EMBL" id="JBHTEY010000004">
    <property type="protein sequence ID" value="MFC7615387.1"/>
    <property type="molecule type" value="Genomic_DNA"/>
</dbReference>
<dbReference type="Proteomes" id="UP001596512">
    <property type="component" value="Unassembled WGS sequence"/>
</dbReference>
<feature type="domain" description="LysR substrate-binding" evidence="1">
    <location>
        <begin position="15"/>
        <end position="96"/>
    </location>
</feature>
<gene>
    <name evidence="2" type="ORF">ACFQV2_19660</name>
</gene>
<protein>
    <submittedName>
        <fullName evidence="2">LysR family transcriptional regulator substrate-binding protein</fullName>
    </submittedName>
</protein>
<keyword evidence="3" id="KW-1185">Reference proteome</keyword>
<comment type="caution">
    <text evidence="2">The sequence shown here is derived from an EMBL/GenBank/DDBJ whole genome shotgun (WGS) entry which is preliminary data.</text>
</comment>
<evidence type="ECO:0000259" key="1">
    <source>
        <dbReference type="Pfam" id="PF03466"/>
    </source>
</evidence>
<sequence length="98" mass="10557">MARPPRPPPPSPLNAIPIPALRDEVWTASHTGTGHHAMIIGTCRAHGPFDPDLRHHSNDADVLLELVRRAGAVTLLPALTLPQHDDPDLAIRPIANTP</sequence>
<evidence type="ECO:0000313" key="2">
    <source>
        <dbReference type="EMBL" id="MFC7615387.1"/>
    </source>
</evidence>
<dbReference type="CDD" id="cd05466">
    <property type="entry name" value="PBP2_LTTR_substrate"/>
    <property type="match status" value="1"/>
</dbReference>
<reference evidence="3" key="1">
    <citation type="journal article" date="2019" name="Int. J. Syst. Evol. Microbiol.">
        <title>The Global Catalogue of Microorganisms (GCM) 10K type strain sequencing project: providing services to taxonomists for standard genome sequencing and annotation.</title>
        <authorList>
            <consortium name="The Broad Institute Genomics Platform"/>
            <consortium name="The Broad Institute Genome Sequencing Center for Infectious Disease"/>
            <person name="Wu L."/>
            <person name="Ma J."/>
        </authorList>
    </citation>
    <scope>NUCLEOTIDE SEQUENCE [LARGE SCALE GENOMIC DNA]</scope>
    <source>
        <strain evidence="3">JCM 17695</strain>
    </source>
</reference>
<dbReference type="InterPro" id="IPR005119">
    <property type="entry name" value="LysR_subst-bd"/>
</dbReference>
<dbReference type="SUPFAM" id="SSF53850">
    <property type="entry name" value="Periplasmic binding protein-like II"/>
    <property type="match status" value="1"/>
</dbReference>
<dbReference type="Pfam" id="PF03466">
    <property type="entry name" value="LysR_substrate"/>
    <property type="match status" value="1"/>
</dbReference>
<name>A0ABW2TNM0_9PSEU</name>
<evidence type="ECO:0000313" key="3">
    <source>
        <dbReference type="Proteomes" id="UP001596512"/>
    </source>
</evidence>
<proteinExistence type="predicted"/>